<dbReference type="InterPro" id="IPR008271">
    <property type="entry name" value="Ser/Thr_kinase_AS"/>
</dbReference>
<dbReference type="CDD" id="cd06618">
    <property type="entry name" value="PKc_MKK7"/>
    <property type="match status" value="1"/>
</dbReference>
<evidence type="ECO:0000259" key="14">
    <source>
        <dbReference type="PROSITE" id="PS50011"/>
    </source>
</evidence>
<dbReference type="GO" id="GO:0010508">
    <property type="term" value="P:positive regulation of autophagy"/>
    <property type="evidence" value="ECO:0007669"/>
    <property type="project" value="UniProtKB-ARBA"/>
</dbReference>
<keyword evidence="4" id="KW-0547">Nucleotide-binding</keyword>
<feature type="compositionally biased region" description="Polar residues" evidence="13">
    <location>
        <begin position="556"/>
        <end position="568"/>
    </location>
</feature>
<dbReference type="EC" id="2.7.12.2" evidence="9"/>
<evidence type="ECO:0000256" key="3">
    <source>
        <dbReference type="ARBA" id="ARBA00022679"/>
    </source>
</evidence>
<dbReference type="Gene3D" id="1.10.510.10">
    <property type="entry name" value="Transferase(Phosphotransferase) domain 1"/>
    <property type="match status" value="1"/>
</dbReference>
<dbReference type="PANTHER" id="PTHR47238:SF2">
    <property type="entry name" value="DUAL SPECIFICITY MITOGEN-ACTIVATED PROTEIN KINASE KINASE HEMIPTEROUS"/>
    <property type="match status" value="1"/>
</dbReference>
<evidence type="ECO:0000256" key="11">
    <source>
        <dbReference type="ARBA" id="ARBA00049299"/>
    </source>
</evidence>
<proteinExistence type="inferred from homology"/>
<feature type="compositionally biased region" description="Polar residues" evidence="13">
    <location>
        <begin position="433"/>
        <end position="442"/>
    </location>
</feature>
<dbReference type="GO" id="GO:0004674">
    <property type="term" value="F:protein serine/threonine kinase activity"/>
    <property type="evidence" value="ECO:0007669"/>
    <property type="project" value="UniProtKB-KW"/>
</dbReference>
<dbReference type="PROSITE" id="PS00108">
    <property type="entry name" value="PROTEIN_KINASE_ST"/>
    <property type="match status" value="1"/>
</dbReference>
<dbReference type="SMART" id="SM00220">
    <property type="entry name" value="S_TKc"/>
    <property type="match status" value="1"/>
</dbReference>
<evidence type="ECO:0000256" key="10">
    <source>
        <dbReference type="ARBA" id="ARBA00049014"/>
    </source>
</evidence>
<reference evidence="16" key="1">
    <citation type="submission" date="2020-01" db="EMBL/GenBank/DDBJ databases">
        <title>Draft genome sequence of the Termite Coptotermes fromosanus.</title>
        <authorList>
            <person name="Itakura S."/>
            <person name="Yosikawa Y."/>
            <person name="Umezawa K."/>
        </authorList>
    </citation>
    <scope>NUCLEOTIDE SEQUENCE [LARGE SCALE GENOMIC DNA]</scope>
</reference>
<keyword evidence="16" id="KW-1185">Reference proteome</keyword>
<evidence type="ECO:0000313" key="16">
    <source>
        <dbReference type="Proteomes" id="UP000502823"/>
    </source>
</evidence>
<comment type="caution">
    <text evidence="15">The sequence shown here is derived from an EMBL/GenBank/DDBJ whole genome shotgun (WGS) entry which is preliminary data.</text>
</comment>
<dbReference type="Pfam" id="PF00069">
    <property type="entry name" value="Pkinase"/>
    <property type="match status" value="1"/>
</dbReference>
<keyword evidence="5" id="KW-0418">Kinase</keyword>
<evidence type="ECO:0000256" key="5">
    <source>
        <dbReference type="ARBA" id="ARBA00022777"/>
    </source>
</evidence>
<dbReference type="SUPFAM" id="SSF56112">
    <property type="entry name" value="Protein kinase-like (PK-like)"/>
    <property type="match status" value="1"/>
</dbReference>
<evidence type="ECO:0000256" key="1">
    <source>
        <dbReference type="ARBA" id="ARBA00022527"/>
    </source>
</evidence>
<dbReference type="InParanoid" id="A0A6L2Q2A8"/>
<keyword evidence="7" id="KW-0829">Tyrosine-protein kinase</keyword>
<dbReference type="GO" id="GO:0051239">
    <property type="term" value="P:regulation of multicellular organismal process"/>
    <property type="evidence" value="ECO:0007669"/>
    <property type="project" value="UniProtKB-ARBA"/>
</dbReference>
<keyword evidence="2" id="KW-0597">Phosphoprotein</keyword>
<dbReference type="PROSITE" id="PS50011">
    <property type="entry name" value="PROTEIN_KINASE_DOM"/>
    <property type="match status" value="1"/>
</dbReference>
<dbReference type="GO" id="GO:0004713">
    <property type="term" value="F:protein tyrosine kinase activity"/>
    <property type="evidence" value="ECO:0007669"/>
    <property type="project" value="UniProtKB-KW"/>
</dbReference>
<dbReference type="OrthoDB" id="10252354at2759"/>
<dbReference type="FunCoup" id="A0A6L2Q2A8">
    <property type="interactions" value="182"/>
</dbReference>
<keyword evidence="3" id="KW-0808">Transferase</keyword>
<feature type="region of interest" description="Disordered" evidence="13">
    <location>
        <begin position="21"/>
        <end position="67"/>
    </location>
</feature>
<dbReference type="GO" id="GO:0006950">
    <property type="term" value="P:response to stress"/>
    <property type="evidence" value="ECO:0007669"/>
    <property type="project" value="UniProtKB-ARBA"/>
</dbReference>
<evidence type="ECO:0000256" key="7">
    <source>
        <dbReference type="ARBA" id="ARBA00023137"/>
    </source>
</evidence>
<keyword evidence="1" id="KW-0723">Serine/threonine-protein kinase</keyword>
<feature type="compositionally biased region" description="Basic and acidic residues" evidence="13">
    <location>
        <begin position="21"/>
        <end position="34"/>
    </location>
</feature>
<feature type="region of interest" description="Disordered" evidence="13">
    <location>
        <begin position="554"/>
        <end position="655"/>
    </location>
</feature>
<name>A0A6L2Q2A8_COPFO</name>
<dbReference type="InterPro" id="IPR011009">
    <property type="entry name" value="Kinase-like_dom_sf"/>
</dbReference>
<evidence type="ECO:0000256" key="4">
    <source>
        <dbReference type="ARBA" id="ARBA00022741"/>
    </source>
</evidence>
<dbReference type="GO" id="GO:0005829">
    <property type="term" value="C:cytosol"/>
    <property type="evidence" value="ECO:0007669"/>
    <property type="project" value="UniProtKB-ARBA"/>
</dbReference>
<comment type="catalytic activity">
    <reaction evidence="12">
        <text>L-tyrosyl-[protein] + ATP = O-phospho-L-tyrosyl-[protein] + ADP + H(+)</text>
        <dbReference type="Rhea" id="RHEA:10596"/>
        <dbReference type="Rhea" id="RHEA-COMP:10136"/>
        <dbReference type="Rhea" id="RHEA-COMP:20101"/>
        <dbReference type="ChEBI" id="CHEBI:15378"/>
        <dbReference type="ChEBI" id="CHEBI:30616"/>
        <dbReference type="ChEBI" id="CHEBI:46858"/>
        <dbReference type="ChEBI" id="CHEBI:61978"/>
        <dbReference type="ChEBI" id="CHEBI:456216"/>
        <dbReference type="EC" id="2.7.12.2"/>
    </reaction>
</comment>
<dbReference type="AlphaFoldDB" id="A0A6L2Q2A8"/>
<feature type="region of interest" description="Disordered" evidence="13">
    <location>
        <begin position="667"/>
        <end position="702"/>
    </location>
</feature>
<evidence type="ECO:0000256" key="12">
    <source>
        <dbReference type="ARBA" id="ARBA00051693"/>
    </source>
</evidence>
<evidence type="ECO:0000256" key="13">
    <source>
        <dbReference type="SAM" id="MobiDB-lite"/>
    </source>
</evidence>
<dbReference type="FunFam" id="1.10.510.10:FF:000432">
    <property type="entry name" value="mitogen-activated protein kinase kinase 3"/>
    <property type="match status" value="1"/>
</dbReference>
<evidence type="ECO:0000256" key="9">
    <source>
        <dbReference type="ARBA" id="ARBA00038999"/>
    </source>
</evidence>
<dbReference type="EMBL" id="BLKM01000832">
    <property type="protein sequence ID" value="GFG38876.1"/>
    <property type="molecule type" value="Genomic_DNA"/>
</dbReference>
<dbReference type="GO" id="GO:0016477">
    <property type="term" value="P:cell migration"/>
    <property type="evidence" value="ECO:0007669"/>
    <property type="project" value="UniProtKB-ARBA"/>
</dbReference>
<dbReference type="Gene3D" id="3.30.200.20">
    <property type="entry name" value="Phosphorylase Kinase, domain 1"/>
    <property type="match status" value="1"/>
</dbReference>
<feature type="compositionally biased region" description="Polar residues" evidence="13">
    <location>
        <begin position="461"/>
        <end position="486"/>
    </location>
</feature>
<accession>A0A6L2Q2A8</accession>
<feature type="compositionally biased region" description="Pro residues" evidence="13">
    <location>
        <begin position="611"/>
        <end position="626"/>
    </location>
</feature>
<dbReference type="Proteomes" id="UP000502823">
    <property type="component" value="Unassembled WGS sequence"/>
</dbReference>
<dbReference type="GO" id="GO:0004708">
    <property type="term" value="F:MAP kinase kinase activity"/>
    <property type="evidence" value="ECO:0007669"/>
    <property type="project" value="UniProtKB-EC"/>
</dbReference>
<dbReference type="GO" id="GO:0043068">
    <property type="term" value="P:positive regulation of programmed cell death"/>
    <property type="evidence" value="ECO:0007669"/>
    <property type="project" value="UniProtKB-ARBA"/>
</dbReference>
<dbReference type="PANTHER" id="PTHR47238">
    <property type="entry name" value="MITOGEN-ACTIVATED PROTEIN KINASE KINASE 5"/>
    <property type="match status" value="1"/>
</dbReference>
<organism evidence="15 16">
    <name type="scientific">Coptotermes formosanus</name>
    <name type="common">Formosan subterranean termite</name>
    <dbReference type="NCBI Taxonomy" id="36987"/>
    <lineage>
        <taxon>Eukaryota</taxon>
        <taxon>Metazoa</taxon>
        <taxon>Ecdysozoa</taxon>
        <taxon>Arthropoda</taxon>
        <taxon>Hexapoda</taxon>
        <taxon>Insecta</taxon>
        <taxon>Pterygota</taxon>
        <taxon>Neoptera</taxon>
        <taxon>Polyneoptera</taxon>
        <taxon>Dictyoptera</taxon>
        <taxon>Blattodea</taxon>
        <taxon>Blattoidea</taxon>
        <taxon>Termitoidae</taxon>
        <taxon>Rhinotermitidae</taxon>
        <taxon>Coptotermes</taxon>
    </lineage>
</organism>
<gene>
    <name evidence="15" type="ORF">Cfor_02183</name>
</gene>
<dbReference type="GO" id="GO:0005524">
    <property type="term" value="F:ATP binding"/>
    <property type="evidence" value="ECO:0007669"/>
    <property type="project" value="UniProtKB-KW"/>
</dbReference>
<dbReference type="GO" id="GO:0030707">
    <property type="term" value="P:follicle cell of egg chamber development"/>
    <property type="evidence" value="ECO:0007669"/>
    <property type="project" value="UniProtKB-ARBA"/>
</dbReference>
<feature type="region of interest" description="Disordered" evidence="13">
    <location>
        <begin position="412"/>
        <end position="449"/>
    </location>
</feature>
<feature type="domain" description="Protein kinase" evidence="14">
    <location>
        <begin position="116"/>
        <end position="376"/>
    </location>
</feature>
<dbReference type="FunFam" id="3.30.200.20:FF:000040">
    <property type="entry name" value="Dual specificity mitogen-activated protein kinase kinase"/>
    <property type="match status" value="1"/>
</dbReference>
<feature type="region of interest" description="Disordered" evidence="13">
    <location>
        <begin position="461"/>
        <end position="521"/>
    </location>
</feature>
<evidence type="ECO:0000313" key="15">
    <source>
        <dbReference type="EMBL" id="GFG38876.1"/>
    </source>
</evidence>
<comment type="catalytic activity">
    <reaction evidence="11">
        <text>L-threonyl-[protein] + ATP = O-phospho-L-threonyl-[protein] + ADP + H(+)</text>
        <dbReference type="Rhea" id="RHEA:46608"/>
        <dbReference type="Rhea" id="RHEA-COMP:11060"/>
        <dbReference type="Rhea" id="RHEA-COMP:11605"/>
        <dbReference type="ChEBI" id="CHEBI:15378"/>
        <dbReference type="ChEBI" id="CHEBI:30013"/>
        <dbReference type="ChEBI" id="CHEBI:30616"/>
        <dbReference type="ChEBI" id="CHEBI:61977"/>
        <dbReference type="ChEBI" id="CHEBI:456216"/>
        <dbReference type="EC" id="2.7.12.2"/>
    </reaction>
</comment>
<comment type="catalytic activity">
    <reaction evidence="10">
        <text>L-seryl-[protein] + ATP = O-phospho-L-seryl-[protein] + ADP + H(+)</text>
        <dbReference type="Rhea" id="RHEA:17989"/>
        <dbReference type="Rhea" id="RHEA-COMP:9863"/>
        <dbReference type="Rhea" id="RHEA-COMP:11604"/>
        <dbReference type="ChEBI" id="CHEBI:15378"/>
        <dbReference type="ChEBI" id="CHEBI:29999"/>
        <dbReference type="ChEBI" id="CHEBI:30616"/>
        <dbReference type="ChEBI" id="CHEBI:83421"/>
        <dbReference type="ChEBI" id="CHEBI:456216"/>
        <dbReference type="EC" id="2.7.12.2"/>
    </reaction>
</comment>
<dbReference type="InterPro" id="IPR052468">
    <property type="entry name" value="Dual_spec_MAPK_kinase"/>
</dbReference>
<sequence length="767" mass="86037">MSSTSLESKILDLEARLRAENEMRDRDKLPKDLSHVMGSPAHGTGRRPKHLDGITRGEGTPQRPRKQLDLPVLPSMMQQRNQDGGEIESKLQEEIMKMNGILSINGKKYKTEIKDLEHQGELGNGTCGHVVKMLHKPSETVIAVKQMRRSGNSEENKRIFMDLDVVLKSHDCPFIVQCLGCFITESDVWICMELMATCFDKLLKRLRKAIPEDILGKVTYATVKALHYLKETHGVIHRDVKPSNILLDEKGNVKLCDFGISGRLVDSKAKTRSAGCAAYMAPERIDPPDPSKPDYDIRADVWSLGITLVELATGNFPYKDCKTDFEVLTKVLQDDPPSLPSYQVFSPDFRNFVTRCLTKNYRERPKYRDLLKHPFMKKYETANVNVAEWYARAKELCEVNLSCSSPIRRCTPPPSPSSRCHTPLHHSHHRSLSETVQQSNANGGDAGRFSAFQRLEPNPRLENSAQTSHPLQQQDLWKSVQSSSTDAEWDTNKVVGSGFLGSPIPGRKRFPSDPQYHYHHGNTSPLVLQRFYHQQNQHLYHHHHHNLHSYPIHQSLPYQSSTDSSSETQKQDDSSGVSKKRFASYIKFHLGGGDSRSRNLPPPRPIRRASPGPPSHYPAPSQSPDPPPRHNRGSSTPADTGTPGPGSSPLLVRRSFLDVSPVRRGFVEGSPSLSRRYVSPSPPQPPPRHLSESSSVPGSPQHRRVDHFRACFHYTPEPQRRHIDARSILTPAEASEHEAVVVAGEAQCGKELGDACSELFPDCVVIE</sequence>
<evidence type="ECO:0000256" key="8">
    <source>
        <dbReference type="ARBA" id="ARBA00038035"/>
    </source>
</evidence>
<keyword evidence="6" id="KW-0067">ATP-binding</keyword>
<evidence type="ECO:0000256" key="2">
    <source>
        <dbReference type="ARBA" id="ARBA00022553"/>
    </source>
</evidence>
<protein>
    <recommendedName>
        <fullName evidence="9">mitogen-activated protein kinase kinase</fullName>
        <ecNumber evidence="9">2.7.12.2</ecNumber>
    </recommendedName>
</protein>
<comment type="similarity">
    <text evidence="8">Belongs to the protein kinase superfamily. STE Ser/Thr protein kinase family. MAP kinase kinase subfamily.</text>
</comment>
<dbReference type="InterPro" id="IPR000719">
    <property type="entry name" value="Prot_kinase_dom"/>
</dbReference>
<evidence type="ECO:0000256" key="6">
    <source>
        <dbReference type="ARBA" id="ARBA00022840"/>
    </source>
</evidence>